<dbReference type="PROSITE" id="PS51007">
    <property type="entry name" value="CYTC"/>
    <property type="match status" value="1"/>
</dbReference>
<evidence type="ECO:0000256" key="5">
    <source>
        <dbReference type="ARBA" id="ARBA00023004"/>
    </source>
</evidence>
<keyword evidence="11" id="KW-1185">Reference proteome</keyword>
<dbReference type="InterPro" id="IPR012218">
    <property type="entry name" value="Cyt_c_BACSU-c550-type"/>
</dbReference>
<accession>A0ABY4EMQ7</accession>
<keyword evidence="5 6" id="KW-0408">Iron</keyword>
<keyword evidence="1" id="KW-0813">Transport</keyword>
<feature type="signal peptide" evidence="8">
    <location>
        <begin position="1"/>
        <end position="17"/>
    </location>
</feature>
<name>A0ABY4EMQ7_9BACI</name>
<feature type="compositionally biased region" description="Polar residues" evidence="7">
    <location>
        <begin position="41"/>
        <end position="50"/>
    </location>
</feature>
<feature type="region of interest" description="Disordered" evidence="7">
    <location>
        <begin position="22"/>
        <end position="57"/>
    </location>
</feature>
<keyword evidence="3 6" id="KW-0479">Metal-binding</keyword>
<evidence type="ECO:0000256" key="6">
    <source>
        <dbReference type="PROSITE-ProRule" id="PRU00433"/>
    </source>
</evidence>
<proteinExistence type="predicted"/>
<reference evidence="10 11" key="1">
    <citation type="submission" date="2022-04" db="EMBL/GenBank/DDBJ databases">
        <title>Halobacillus sp. isolated from saltern.</title>
        <authorList>
            <person name="Won M."/>
            <person name="Lee C.-M."/>
            <person name="Woen H.-Y."/>
            <person name="Kwon S.-W."/>
        </authorList>
    </citation>
    <scope>NUCLEOTIDE SEQUENCE [LARGE SCALE GENOMIC DNA]</scope>
    <source>
        <strain evidence="10 11">SSBR10-3</strain>
    </source>
</reference>
<dbReference type="Pfam" id="PF13442">
    <property type="entry name" value="Cytochrome_CBB3"/>
    <property type="match status" value="1"/>
</dbReference>
<evidence type="ECO:0000256" key="8">
    <source>
        <dbReference type="SAM" id="SignalP"/>
    </source>
</evidence>
<dbReference type="PIRSF" id="PIRSF000025">
    <property type="entry name" value="Cytc_Bsub_c550"/>
    <property type="match status" value="1"/>
</dbReference>
<evidence type="ECO:0000313" key="11">
    <source>
        <dbReference type="Proteomes" id="UP000831787"/>
    </source>
</evidence>
<keyword evidence="8" id="KW-0732">Signal</keyword>
<evidence type="ECO:0000256" key="1">
    <source>
        <dbReference type="ARBA" id="ARBA00022448"/>
    </source>
</evidence>
<keyword evidence="2 6" id="KW-0349">Heme</keyword>
<evidence type="ECO:0000259" key="9">
    <source>
        <dbReference type="PROSITE" id="PS51007"/>
    </source>
</evidence>
<dbReference type="Gene3D" id="1.10.760.10">
    <property type="entry name" value="Cytochrome c-like domain"/>
    <property type="match status" value="1"/>
</dbReference>
<dbReference type="PROSITE" id="PS51257">
    <property type="entry name" value="PROKAR_LIPOPROTEIN"/>
    <property type="match status" value="1"/>
</dbReference>
<dbReference type="RefSeq" id="WP_244712574.1">
    <property type="nucleotide sequence ID" value="NZ_CP095073.1"/>
</dbReference>
<protein>
    <submittedName>
        <fullName evidence="10">Cytochrome c</fullName>
    </submittedName>
</protein>
<evidence type="ECO:0000256" key="4">
    <source>
        <dbReference type="ARBA" id="ARBA00022982"/>
    </source>
</evidence>
<dbReference type="SUPFAM" id="SSF46626">
    <property type="entry name" value="Cytochrome c"/>
    <property type="match status" value="1"/>
</dbReference>
<evidence type="ECO:0000256" key="3">
    <source>
        <dbReference type="ARBA" id="ARBA00022723"/>
    </source>
</evidence>
<keyword evidence="4" id="KW-0249">Electron transport</keyword>
<dbReference type="NCBIfam" id="NF045774">
    <property type="entry name" value="cytochro_C551"/>
    <property type="match status" value="1"/>
</dbReference>
<sequence>MKKLLFGLFFVSFLALGACSGGGDEEGAGDQSDPSTEENADQGSSEQANSDVDAKEAKQAFEENNCISCHGGDLSGGYGPSLQKVGKKYSEDDIKEIISKGKGSMPPQSVSDEDKNLIASWLAAKK</sequence>
<dbReference type="InterPro" id="IPR009056">
    <property type="entry name" value="Cyt_c-like_dom"/>
</dbReference>
<dbReference type="InterPro" id="IPR054782">
    <property type="entry name" value="Cytochro_C551"/>
</dbReference>
<feature type="chain" id="PRO_5046721568" evidence="8">
    <location>
        <begin position="18"/>
        <end position="126"/>
    </location>
</feature>
<evidence type="ECO:0000256" key="2">
    <source>
        <dbReference type="ARBA" id="ARBA00022617"/>
    </source>
</evidence>
<evidence type="ECO:0000313" key="10">
    <source>
        <dbReference type="EMBL" id="UOQ45741.1"/>
    </source>
</evidence>
<dbReference type="PANTHER" id="PTHR37823:SF4">
    <property type="entry name" value="MENAQUINOL-CYTOCHROME C REDUCTASE CYTOCHROME B_C SUBUNIT"/>
    <property type="match status" value="1"/>
</dbReference>
<dbReference type="InterPro" id="IPR036909">
    <property type="entry name" value="Cyt_c-like_dom_sf"/>
</dbReference>
<gene>
    <name evidence="10" type="ORF">MUN89_07380</name>
</gene>
<dbReference type="InterPro" id="IPR051811">
    <property type="entry name" value="Cytochrome_c550/c551-like"/>
</dbReference>
<dbReference type="Proteomes" id="UP000831787">
    <property type="component" value="Chromosome"/>
</dbReference>
<dbReference type="PANTHER" id="PTHR37823">
    <property type="entry name" value="CYTOCHROME C-553-LIKE"/>
    <property type="match status" value="1"/>
</dbReference>
<feature type="domain" description="Cytochrome c" evidence="9">
    <location>
        <begin position="52"/>
        <end position="126"/>
    </location>
</feature>
<evidence type="ECO:0000256" key="7">
    <source>
        <dbReference type="SAM" id="MobiDB-lite"/>
    </source>
</evidence>
<dbReference type="EMBL" id="CP095073">
    <property type="protein sequence ID" value="UOQ45741.1"/>
    <property type="molecule type" value="Genomic_DNA"/>
</dbReference>
<organism evidence="10 11">
    <name type="scientific">Halobacillus salinarum</name>
    <dbReference type="NCBI Taxonomy" id="2932257"/>
    <lineage>
        <taxon>Bacteria</taxon>
        <taxon>Bacillati</taxon>
        <taxon>Bacillota</taxon>
        <taxon>Bacilli</taxon>
        <taxon>Bacillales</taxon>
        <taxon>Bacillaceae</taxon>
        <taxon>Halobacillus</taxon>
    </lineage>
</organism>